<evidence type="ECO:0008006" key="4">
    <source>
        <dbReference type="Google" id="ProtNLM"/>
    </source>
</evidence>
<comment type="caution">
    <text evidence="2">The sequence shown here is derived from an EMBL/GenBank/DDBJ whole genome shotgun (WGS) entry which is preliminary data.</text>
</comment>
<keyword evidence="1" id="KW-0106">Calcium</keyword>
<gene>
    <name evidence="2" type="ORF">J4727_17475</name>
</gene>
<dbReference type="InterPro" id="IPR001343">
    <property type="entry name" value="Hemolysn_Ca-bd"/>
</dbReference>
<proteinExistence type="predicted"/>
<dbReference type="GO" id="GO:0005509">
    <property type="term" value="F:calcium ion binding"/>
    <property type="evidence" value="ECO:0007669"/>
    <property type="project" value="InterPro"/>
</dbReference>
<dbReference type="SUPFAM" id="SSF51120">
    <property type="entry name" value="beta-Roll"/>
    <property type="match status" value="1"/>
</dbReference>
<accession>A0A939NCH7</accession>
<dbReference type="EMBL" id="JAGETQ010000146">
    <property type="protein sequence ID" value="MBO1916546.1"/>
    <property type="molecule type" value="Genomic_DNA"/>
</dbReference>
<dbReference type="PRINTS" id="PR00313">
    <property type="entry name" value="CABNDNGRPT"/>
</dbReference>
<dbReference type="AlphaFoldDB" id="A0A939NCH7"/>
<protein>
    <recommendedName>
        <fullName evidence="4">Calcium-binding protein</fullName>
    </recommendedName>
</protein>
<name>A0A939NCH7_PRORE</name>
<evidence type="ECO:0000313" key="2">
    <source>
        <dbReference type="EMBL" id="MBO1916546.1"/>
    </source>
</evidence>
<dbReference type="InterPro" id="IPR011049">
    <property type="entry name" value="Serralysin-like_metalloprot_C"/>
</dbReference>
<evidence type="ECO:0000256" key="1">
    <source>
        <dbReference type="ARBA" id="ARBA00022837"/>
    </source>
</evidence>
<organism evidence="2 3">
    <name type="scientific">Providencia rettgeri</name>
    <dbReference type="NCBI Taxonomy" id="587"/>
    <lineage>
        <taxon>Bacteria</taxon>
        <taxon>Pseudomonadati</taxon>
        <taxon>Pseudomonadota</taxon>
        <taxon>Gammaproteobacteria</taxon>
        <taxon>Enterobacterales</taxon>
        <taxon>Morganellaceae</taxon>
        <taxon>Providencia</taxon>
    </lineage>
</organism>
<dbReference type="Pfam" id="PF00353">
    <property type="entry name" value="HemolysinCabind"/>
    <property type="match status" value="1"/>
</dbReference>
<evidence type="ECO:0000313" key="3">
    <source>
        <dbReference type="Proteomes" id="UP000664477"/>
    </source>
</evidence>
<dbReference type="Proteomes" id="UP000664477">
    <property type="component" value="Unassembled WGS sequence"/>
</dbReference>
<dbReference type="Gene3D" id="2.150.10.10">
    <property type="entry name" value="Serralysin-like metalloprotease, C-terminal"/>
    <property type="match status" value="1"/>
</dbReference>
<reference evidence="2" key="1">
    <citation type="submission" date="2021-03" db="EMBL/GenBank/DDBJ databases">
        <title>Molecular epidemiology and mechanisms of colistin and carbapenem resistance in Enterobacteriaceae from clinical isolates, the environment and porcine samples in Pretoria, South Africa.</title>
        <authorList>
            <person name="Bogoshi D."/>
            <person name="Mbelle N.M."/>
            <person name="Naidoo V."/>
            <person name="Osei Sekyere J."/>
        </authorList>
    </citation>
    <scope>NUCLEOTIDE SEQUENCE</scope>
    <source>
        <strain evidence="2">C052</strain>
    </source>
</reference>
<sequence length="106" mass="11327">MGQDSHNIEPIECLELPSENDDYIKIPKGYNFRYPILDANNGDDLIEDNSMIGNIINSGEGNDIIITNGGGNVLYGGSGDDYVYGGENSDLILSDLGNDKLDGQGG</sequence>